<dbReference type="CDD" id="cd00093">
    <property type="entry name" value="HTH_XRE"/>
    <property type="match status" value="1"/>
</dbReference>
<dbReference type="Proteomes" id="UP000003959">
    <property type="component" value="Unassembled WGS sequence"/>
</dbReference>
<dbReference type="InterPro" id="IPR001387">
    <property type="entry name" value="Cro/C1-type_HTH"/>
</dbReference>
<feature type="domain" description="HTH cro/C1-type" evidence="1">
    <location>
        <begin position="86"/>
        <end position="143"/>
    </location>
</feature>
<protein>
    <recommendedName>
        <fullName evidence="1">HTH cro/C1-type domain-containing protein</fullName>
    </recommendedName>
</protein>
<dbReference type="EMBL" id="GL890815">
    <property type="protein sequence ID" value="EGJ35736.1"/>
    <property type="molecule type" value="Genomic_DNA"/>
</dbReference>
<proteinExistence type="predicted"/>
<dbReference type="RefSeq" id="WP_008177532.1">
    <property type="nucleotide sequence ID" value="NZ_GL890815.1"/>
</dbReference>
<keyword evidence="3" id="KW-1185">Reference proteome</keyword>
<dbReference type="HOGENOM" id="CLU_131393_0_0_3"/>
<organism evidence="2 3">
    <name type="scientific">Moorena producens 3L</name>
    <dbReference type="NCBI Taxonomy" id="489825"/>
    <lineage>
        <taxon>Bacteria</taxon>
        <taxon>Bacillati</taxon>
        <taxon>Cyanobacteriota</taxon>
        <taxon>Cyanophyceae</taxon>
        <taxon>Coleofasciculales</taxon>
        <taxon>Coleofasciculaceae</taxon>
        <taxon>Moorena</taxon>
    </lineage>
</organism>
<sequence>MIKNQRQYDYSQELVRQFESDLSVYDAQDEELKKNDCWWKIKRDSLQSHLNALKTEVAEDETLINHDNRTPIVLKLDDIKNLPKLLLKARIAANLSQKQLADIAGLTEGKIIDYEAKDYQTASLIDFLFVLDALDIKLQKGEFLVPLDTLRITPITAEELMGNTSSETSQSIGCNRLKQDQKWVTNR</sequence>
<dbReference type="PROSITE" id="PS50943">
    <property type="entry name" value="HTH_CROC1"/>
    <property type="match status" value="1"/>
</dbReference>
<name>F4XI30_9CYAN</name>
<evidence type="ECO:0000259" key="1">
    <source>
        <dbReference type="PROSITE" id="PS50943"/>
    </source>
</evidence>
<evidence type="ECO:0000313" key="2">
    <source>
        <dbReference type="EMBL" id="EGJ35736.1"/>
    </source>
</evidence>
<gene>
    <name evidence="2" type="ORF">LYNGBM3L_00590</name>
</gene>
<dbReference type="SUPFAM" id="SSF47413">
    <property type="entry name" value="lambda repressor-like DNA-binding domains"/>
    <property type="match status" value="1"/>
</dbReference>
<accession>F4XI30</accession>
<evidence type="ECO:0000313" key="3">
    <source>
        <dbReference type="Proteomes" id="UP000003959"/>
    </source>
</evidence>
<dbReference type="AlphaFoldDB" id="F4XI30"/>
<dbReference type="GO" id="GO:0003677">
    <property type="term" value="F:DNA binding"/>
    <property type="evidence" value="ECO:0007669"/>
    <property type="project" value="InterPro"/>
</dbReference>
<dbReference type="eggNOG" id="COG1396">
    <property type="taxonomic scope" value="Bacteria"/>
</dbReference>
<dbReference type="InterPro" id="IPR010982">
    <property type="entry name" value="Lambda_DNA-bd_dom_sf"/>
</dbReference>
<reference evidence="3" key="1">
    <citation type="journal article" date="2011" name="Proc. Natl. Acad. Sci. U.S.A.">
        <title>Genomic insights into the physiology and ecology of the marine filamentous cyanobacterium Lyngbya majuscula.</title>
        <authorList>
            <person name="Jones A.C."/>
            <person name="Monroe E.A."/>
            <person name="Podell S."/>
            <person name="Hess W.R."/>
            <person name="Klages S."/>
            <person name="Esquenazi E."/>
            <person name="Niessen S."/>
            <person name="Hoover H."/>
            <person name="Rothmann M."/>
            <person name="Lasken R.S."/>
            <person name="Yates J.R.III."/>
            <person name="Reinhardt R."/>
            <person name="Kube M."/>
            <person name="Burkart M.D."/>
            <person name="Allen E.E."/>
            <person name="Dorrestein P.C."/>
            <person name="Gerwick W.H."/>
            <person name="Gerwick L."/>
        </authorList>
    </citation>
    <scope>NUCLEOTIDE SEQUENCE [LARGE SCALE GENOMIC DNA]</scope>
    <source>
        <strain evidence="3">3L</strain>
    </source>
</reference>
<dbReference type="Gene3D" id="1.10.260.40">
    <property type="entry name" value="lambda repressor-like DNA-binding domains"/>
    <property type="match status" value="1"/>
</dbReference>